<dbReference type="SMART" id="SM00382">
    <property type="entry name" value="AAA"/>
    <property type="match status" value="1"/>
</dbReference>
<dbReference type="PANTHER" id="PTHR43394:SF1">
    <property type="entry name" value="ATP-BINDING CASSETTE SUB-FAMILY B MEMBER 10, MITOCHONDRIAL"/>
    <property type="match status" value="1"/>
</dbReference>
<dbReference type="InterPro" id="IPR036640">
    <property type="entry name" value="ABC1_TM_sf"/>
</dbReference>
<evidence type="ECO:0000256" key="6">
    <source>
        <dbReference type="ARBA" id="ARBA00022840"/>
    </source>
</evidence>
<name>A0A2S7S016_ENTMU</name>
<dbReference type="Gene3D" id="1.20.1560.10">
    <property type="entry name" value="ABC transporter type 1, transmembrane domain"/>
    <property type="match status" value="1"/>
</dbReference>
<evidence type="ECO:0000256" key="4">
    <source>
        <dbReference type="ARBA" id="ARBA00022692"/>
    </source>
</evidence>
<feature type="domain" description="ABC transmembrane type-1" evidence="11">
    <location>
        <begin position="39"/>
        <end position="320"/>
    </location>
</feature>
<comment type="subcellular location">
    <subcellularLocation>
        <location evidence="1">Cell membrane</location>
        <topology evidence="1">Multi-pass membrane protein</topology>
    </subcellularLocation>
</comment>
<dbReference type="InterPro" id="IPR017871">
    <property type="entry name" value="ABC_transporter-like_CS"/>
</dbReference>
<dbReference type="InterPro" id="IPR011527">
    <property type="entry name" value="ABC1_TM_dom"/>
</dbReference>
<feature type="transmembrane region" description="Helical" evidence="9">
    <location>
        <begin position="151"/>
        <end position="172"/>
    </location>
</feature>
<evidence type="ECO:0000259" key="11">
    <source>
        <dbReference type="PROSITE" id="PS50929"/>
    </source>
</evidence>
<dbReference type="SUPFAM" id="SSF90123">
    <property type="entry name" value="ABC transporter transmembrane region"/>
    <property type="match status" value="1"/>
</dbReference>
<dbReference type="GO" id="GO:0005524">
    <property type="term" value="F:ATP binding"/>
    <property type="evidence" value="ECO:0007669"/>
    <property type="project" value="UniProtKB-KW"/>
</dbReference>
<evidence type="ECO:0000313" key="12">
    <source>
        <dbReference type="EMBL" id="PQF25872.1"/>
    </source>
</evidence>
<keyword evidence="2" id="KW-0813">Transport</keyword>
<evidence type="ECO:0000256" key="2">
    <source>
        <dbReference type="ARBA" id="ARBA00022448"/>
    </source>
</evidence>
<evidence type="ECO:0000259" key="10">
    <source>
        <dbReference type="PROSITE" id="PS50893"/>
    </source>
</evidence>
<dbReference type="InterPro" id="IPR003593">
    <property type="entry name" value="AAA+_ATPase"/>
</dbReference>
<dbReference type="GO" id="GO:0016887">
    <property type="term" value="F:ATP hydrolysis activity"/>
    <property type="evidence" value="ECO:0007669"/>
    <property type="project" value="InterPro"/>
</dbReference>
<keyword evidence="3" id="KW-1003">Cell membrane</keyword>
<feature type="transmembrane region" description="Helical" evidence="9">
    <location>
        <begin position="74"/>
        <end position="98"/>
    </location>
</feature>
<organism evidence="12 13">
    <name type="scientific">Enterococcus mundtii</name>
    <dbReference type="NCBI Taxonomy" id="53346"/>
    <lineage>
        <taxon>Bacteria</taxon>
        <taxon>Bacillati</taxon>
        <taxon>Bacillota</taxon>
        <taxon>Bacilli</taxon>
        <taxon>Lactobacillales</taxon>
        <taxon>Enterococcaceae</taxon>
        <taxon>Enterococcus</taxon>
    </lineage>
</organism>
<dbReference type="Proteomes" id="UP000237934">
    <property type="component" value="Unassembled WGS sequence"/>
</dbReference>
<gene>
    <name evidence="12" type="ORF">CUS89_00740</name>
</gene>
<evidence type="ECO:0000256" key="5">
    <source>
        <dbReference type="ARBA" id="ARBA00022741"/>
    </source>
</evidence>
<evidence type="ECO:0000256" key="9">
    <source>
        <dbReference type="SAM" id="Phobius"/>
    </source>
</evidence>
<dbReference type="EMBL" id="PUAP01000002">
    <property type="protein sequence ID" value="PQF25872.1"/>
    <property type="molecule type" value="Genomic_DNA"/>
</dbReference>
<dbReference type="GO" id="GO:0005886">
    <property type="term" value="C:plasma membrane"/>
    <property type="evidence" value="ECO:0007669"/>
    <property type="project" value="UniProtKB-SubCell"/>
</dbReference>
<dbReference type="Gene3D" id="3.40.50.300">
    <property type="entry name" value="P-loop containing nucleotide triphosphate hydrolases"/>
    <property type="match status" value="1"/>
</dbReference>
<dbReference type="InterPro" id="IPR039421">
    <property type="entry name" value="Type_1_exporter"/>
</dbReference>
<dbReference type="InterPro" id="IPR027417">
    <property type="entry name" value="P-loop_NTPase"/>
</dbReference>
<dbReference type="PROSITE" id="PS50893">
    <property type="entry name" value="ABC_TRANSPORTER_2"/>
    <property type="match status" value="1"/>
</dbReference>
<reference evidence="12 13" key="1">
    <citation type="journal article" date="2018" name="Pathog. Dis.">
        <title>Whole-genome sequencing based characterization of antimicrobial resistance in Enterococcus.</title>
        <authorList>
            <person name="Tyson G."/>
        </authorList>
    </citation>
    <scope>NUCLEOTIDE SEQUENCE [LARGE SCALE GENOMIC DNA]</scope>
    <source>
        <strain evidence="12 13">CVM N55263</strain>
    </source>
</reference>
<dbReference type="PANTHER" id="PTHR43394">
    <property type="entry name" value="ATP-DEPENDENT PERMEASE MDL1, MITOCHONDRIAL"/>
    <property type="match status" value="1"/>
</dbReference>
<dbReference type="PROSITE" id="PS00211">
    <property type="entry name" value="ABC_TRANSPORTER_1"/>
    <property type="match status" value="1"/>
</dbReference>
<feature type="transmembrane region" description="Helical" evidence="9">
    <location>
        <begin position="35"/>
        <end position="54"/>
    </location>
</feature>
<dbReference type="SUPFAM" id="SSF52540">
    <property type="entry name" value="P-loop containing nucleoside triphosphate hydrolases"/>
    <property type="match status" value="1"/>
</dbReference>
<feature type="transmembrane region" description="Helical" evidence="9">
    <location>
        <begin position="300"/>
        <end position="318"/>
    </location>
</feature>
<sequence>MCYNTRKRRGSKQNERSKGVINVLKLFKTAHLSKWKVGLLLLFITLQMLGTLYLPTLTANIINEGVVMQDMDYVQTTGVIMLGVAILTGIFSILATYYSAEIATTFSKNIRDRLFKHTQQLSYQDFKHFSGSSLITRATNDIEQLQSTISMFFETMIPAPFVMIVGLILAYIRDGYMALIILITAILFTIVFGWVTLKIFPLFEKTQLGLDKINGIVGQYLSGIRVVRAFNRTKLEKERMDASFVDFANLNIKINRLFAVMMPIVMLVMSLSTVAIMWFGAMRVDSGNMAIGDIMAIIEYAMNILMYLLMAVFSAINLPRAKVCANRILEVLDYRPEITDGEAHLNGRSDVRLEFKNVSFSYRDAESPVLQNLDFVCEAGTTTAIIGGTGSGKSTVAKLIPRLLEASGGEIILNGMDVKDVPQEELRSKIGFVPQKAFLFSGTIADNLKHGHPQASLKDMEQAATIAQAKSFINELPEKYESNVVQGGKNFSGGQRQRLSIARMIMKKPAIYVFDDSFSALDYKTDAALRRSLKEVTKKSVMVVIAQRITSIKEADQIIVLDEGKVVGKGTHRELLENCSAYFEIAKSQLSEEELENELREQ</sequence>
<feature type="transmembrane region" description="Helical" evidence="9">
    <location>
        <begin position="257"/>
        <end position="280"/>
    </location>
</feature>
<dbReference type="AlphaFoldDB" id="A0A2S7S016"/>
<keyword evidence="7 9" id="KW-1133">Transmembrane helix</keyword>
<feature type="transmembrane region" description="Helical" evidence="9">
    <location>
        <begin position="178"/>
        <end position="197"/>
    </location>
</feature>
<evidence type="ECO:0000256" key="1">
    <source>
        <dbReference type="ARBA" id="ARBA00004651"/>
    </source>
</evidence>
<evidence type="ECO:0000256" key="3">
    <source>
        <dbReference type="ARBA" id="ARBA00022475"/>
    </source>
</evidence>
<evidence type="ECO:0000256" key="8">
    <source>
        <dbReference type="ARBA" id="ARBA00023136"/>
    </source>
</evidence>
<evidence type="ECO:0000313" key="13">
    <source>
        <dbReference type="Proteomes" id="UP000237934"/>
    </source>
</evidence>
<dbReference type="FunFam" id="3.40.50.300:FF:000221">
    <property type="entry name" value="Multidrug ABC transporter ATP-binding protein"/>
    <property type="match status" value="1"/>
</dbReference>
<comment type="caution">
    <text evidence="12">The sequence shown here is derived from an EMBL/GenBank/DDBJ whole genome shotgun (WGS) entry which is preliminary data.</text>
</comment>
<feature type="domain" description="ABC transporter" evidence="10">
    <location>
        <begin position="353"/>
        <end position="588"/>
    </location>
</feature>
<keyword evidence="5" id="KW-0547">Nucleotide-binding</keyword>
<dbReference type="Pfam" id="PF00664">
    <property type="entry name" value="ABC_membrane"/>
    <property type="match status" value="1"/>
</dbReference>
<dbReference type="PROSITE" id="PS50929">
    <property type="entry name" value="ABC_TM1F"/>
    <property type="match status" value="1"/>
</dbReference>
<protein>
    <submittedName>
        <fullName evidence="12">Multidrug ABC transporter ATP-binding protein</fullName>
    </submittedName>
</protein>
<keyword evidence="8 9" id="KW-0472">Membrane</keyword>
<dbReference type="Pfam" id="PF00005">
    <property type="entry name" value="ABC_tran"/>
    <property type="match status" value="1"/>
</dbReference>
<accession>A0A2S7S016</accession>
<dbReference type="CDD" id="cd18548">
    <property type="entry name" value="ABC_6TM_Tm287_like"/>
    <property type="match status" value="1"/>
</dbReference>
<dbReference type="InterPro" id="IPR003439">
    <property type="entry name" value="ABC_transporter-like_ATP-bd"/>
</dbReference>
<keyword evidence="4 9" id="KW-0812">Transmembrane</keyword>
<keyword evidence="6 12" id="KW-0067">ATP-binding</keyword>
<evidence type="ECO:0000256" key="7">
    <source>
        <dbReference type="ARBA" id="ARBA00022989"/>
    </source>
</evidence>
<dbReference type="GO" id="GO:0015421">
    <property type="term" value="F:ABC-type oligopeptide transporter activity"/>
    <property type="evidence" value="ECO:0007669"/>
    <property type="project" value="TreeGrafter"/>
</dbReference>
<proteinExistence type="predicted"/>